<dbReference type="InterPro" id="IPR005152">
    <property type="entry name" value="Lipase_secreted"/>
</dbReference>
<name>A0ABS5R7A6_9HYPH</name>
<evidence type="ECO:0000256" key="1">
    <source>
        <dbReference type="SAM" id="SignalP"/>
    </source>
</evidence>
<keyword evidence="2" id="KW-0378">Hydrolase</keyword>
<sequence>MNWKWYLRLCAAAVLAVLMSIPASASGPGGGRRGALLQATEIPGAGRYGSVYRILYRSSTSRNTPVIVSGLVMIPDGPAPAAGRPVVSWGHGTTGVANDCAPSLNADRAMGETLGLKPLLREGYVVVSTDYPGLGSPGVHPYLDGISAARAMIDAVRAVRQLARAHAGSRYAAWGFSQGGHGALFVASIAKSYAPELTLVGSAAASAPTQLRRLLRADAQTPAGRVIAAYAIWSWQRFYGAPVAEIADAKTMSVIDGVARVCSLNALENLQLGLDSLAFPHSGFLKSEPSDSTIWGRLIAKNSAPETPRDVPLLILQGGVDQIVEAPITRRYVKRLCESGRRVTYVEMAGVDHGTAARRGADMAVKWLTDRFSGQPAASNCPAAAD</sequence>
<feature type="signal peptide" evidence="1">
    <location>
        <begin position="1"/>
        <end position="25"/>
    </location>
</feature>
<reference evidence="2" key="1">
    <citation type="submission" date="2021-05" db="EMBL/GenBank/DDBJ databases">
        <authorList>
            <person name="Sun Q."/>
            <person name="Inoue M."/>
        </authorList>
    </citation>
    <scope>NUCLEOTIDE SEQUENCE</scope>
    <source>
        <strain evidence="2">VKM B-3255</strain>
    </source>
</reference>
<protein>
    <submittedName>
        <fullName evidence="2">Alpha/beta fold hydrolase</fullName>
    </submittedName>
</protein>
<dbReference type="Gene3D" id="3.40.50.1820">
    <property type="entry name" value="alpha/beta hydrolase"/>
    <property type="match status" value="2"/>
</dbReference>
<dbReference type="SUPFAM" id="SSF53474">
    <property type="entry name" value="alpha/beta-Hydrolases"/>
    <property type="match status" value="1"/>
</dbReference>
<keyword evidence="3" id="KW-1185">Reference proteome</keyword>
<gene>
    <name evidence="2" type="ORF">KIP89_08075</name>
</gene>
<dbReference type="PIRSF" id="PIRSF029171">
    <property type="entry name" value="Esterase_LipA"/>
    <property type="match status" value="1"/>
</dbReference>
<dbReference type="GO" id="GO:0016787">
    <property type="term" value="F:hydrolase activity"/>
    <property type="evidence" value="ECO:0007669"/>
    <property type="project" value="UniProtKB-KW"/>
</dbReference>
<comment type="caution">
    <text evidence="2">The sequence shown here is derived from an EMBL/GenBank/DDBJ whole genome shotgun (WGS) entry which is preliminary data.</text>
</comment>
<dbReference type="PANTHER" id="PTHR34853:SF1">
    <property type="entry name" value="LIPASE 5"/>
    <property type="match status" value="1"/>
</dbReference>
<proteinExistence type="predicted"/>
<dbReference type="PANTHER" id="PTHR34853">
    <property type="match status" value="1"/>
</dbReference>
<organism evidence="2 3">
    <name type="scientific">Ancylobacter radicis</name>
    <dbReference type="NCBI Taxonomy" id="2836179"/>
    <lineage>
        <taxon>Bacteria</taxon>
        <taxon>Pseudomonadati</taxon>
        <taxon>Pseudomonadota</taxon>
        <taxon>Alphaproteobacteria</taxon>
        <taxon>Hyphomicrobiales</taxon>
        <taxon>Xanthobacteraceae</taxon>
        <taxon>Ancylobacter</taxon>
    </lineage>
</organism>
<evidence type="ECO:0000313" key="2">
    <source>
        <dbReference type="EMBL" id="MBS9477062.1"/>
    </source>
</evidence>
<dbReference type="Proteomes" id="UP001166585">
    <property type="component" value="Unassembled WGS sequence"/>
</dbReference>
<accession>A0ABS5R7A6</accession>
<dbReference type="Pfam" id="PF03583">
    <property type="entry name" value="LIP"/>
    <property type="match status" value="1"/>
</dbReference>
<keyword evidence="1" id="KW-0732">Signal</keyword>
<feature type="chain" id="PRO_5046700352" evidence="1">
    <location>
        <begin position="26"/>
        <end position="386"/>
    </location>
</feature>
<dbReference type="InterPro" id="IPR029058">
    <property type="entry name" value="AB_hydrolase_fold"/>
</dbReference>
<evidence type="ECO:0000313" key="3">
    <source>
        <dbReference type="Proteomes" id="UP001166585"/>
    </source>
</evidence>
<dbReference type="EMBL" id="JAHCQH010000015">
    <property type="protein sequence ID" value="MBS9477062.1"/>
    <property type="molecule type" value="Genomic_DNA"/>
</dbReference>